<organism evidence="2 3">
    <name type="scientific">Streptomyces doebereineriae</name>
    <dbReference type="NCBI Taxonomy" id="3075528"/>
    <lineage>
        <taxon>Bacteria</taxon>
        <taxon>Bacillati</taxon>
        <taxon>Actinomycetota</taxon>
        <taxon>Actinomycetes</taxon>
        <taxon>Kitasatosporales</taxon>
        <taxon>Streptomycetaceae</taxon>
        <taxon>Streptomyces</taxon>
    </lineage>
</organism>
<keyword evidence="3" id="KW-1185">Reference proteome</keyword>
<proteinExistence type="predicted"/>
<evidence type="ECO:0000313" key="2">
    <source>
        <dbReference type="EMBL" id="MDT0484040.1"/>
    </source>
</evidence>
<name>A0ABU2VEQ3_9ACTN</name>
<dbReference type="Pfam" id="PF19493">
    <property type="entry name" value="Trypco1"/>
    <property type="match status" value="1"/>
</dbReference>
<protein>
    <submittedName>
        <fullName evidence="2">CU044_2847 family protein</fullName>
    </submittedName>
</protein>
<accession>A0ABU2VEQ3</accession>
<evidence type="ECO:0000313" key="3">
    <source>
        <dbReference type="Proteomes" id="UP001183824"/>
    </source>
</evidence>
<dbReference type="EMBL" id="JAVREZ010000010">
    <property type="protein sequence ID" value="MDT0484040.1"/>
    <property type="molecule type" value="Genomic_DNA"/>
</dbReference>
<evidence type="ECO:0000259" key="1">
    <source>
        <dbReference type="Pfam" id="PF19493"/>
    </source>
</evidence>
<reference evidence="3" key="1">
    <citation type="submission" date="2023-07" db="EMBL/GenBank/DDBJ databases">
        <title>30 novel species of actinomycetes from the DSMZ collection.</title>
        <authorList>
            <person name="Nouioui I."/>
        </authorList>
    </citation>
    <scope>NUCLEOTIDE SEQUENCE [LARGE SCALE GENOMIC DNA]</scope>
    <source>
        <strain evidence="3">DSM 41640</strain>
    </source>
</reference>
<sequence length="112" mass="11985">MGRLVEFPAEDGRTVLVEVSDQSAGVVTRGINGSNISERAQRTFEDALYRMQPAIHAVVSHIQSAAQSPNEVQVEFGLNLHAEAGAFIAAASATANFAVTLTWHRDGPRPAE</sequence>
<dbReference type="Proteomes" id="UP001183824">
    <property type="component" value="Unassembled WGS sequence"/>
</dbReference>
<dbReference type="InterPro" id="IPR045794">
    <property type="entry name" value="Trypco1"/>
</dbReference>
<dbReference type="NCBIfam" id="NF041216">
    <property type="entry name" value="CU044_2847_fam"/>
    <property type="match status" value="1"/>
</dbReference>
<comment type="caution">
    <text evidence="2">The sequence shown here is derived from an EMBL/GenBank/DDBJ whole genome shotgun (WGS) entry which is preliminary data.</text>
</comment>
<gene>
    <name evidence="2" type="ORF">RNB18_28190</name>
</gene>
<dbReference type="RefSeq" id="WP_311716905.1">
    <property type="nucleotide sequence ID" value="NZ_JAVREZ010000010.1"/>
</dbReference>
<feature type="domain" description="Trypsin-co-occurring" evidence="1">
    <location>
        <begin position="7"/>
        <end position="105"/>
    </location>
</feature>